<reference evidence="2 4" key="2">
    <citation type="journal article" date="2013" name="Nature">
        <title>Insights into bilaterian evolution from three spiralian genomes.</title>
        <authorList>
            <person name="Simakov O."/>
            <person name="Marletaz F."/>
            <person name="Cho S.J."/>
            <person name="Edsinger-Gonzales E."/>
            <person name="Havlak P."/>
            <person name="Hellsten U."/>
            <person name="Kuo D.H."/>
            <person name="Larsson T."/>
            <person name="Lv J."/>
            <person name="Arendt D."/>
            <person name="Savage R."/>
            <person name="Osoegawa K."/>
            <person name="de Jong P."/>
            <person name="Grimwood J."/>
            <person name="Chapman J.A."/>
            <person name="Shapiro H."/>
            <person name="Aerts A."/>
            <person name="Otillar R.P."/>
            <person name="Terry A.Y."/>
            <person name="Boore J.L."/>
            <person name="Grigoriev I.V."/>
            <person name="Lindberg D.R."/>
            <person name="Seaver E.C."/>
            <person name="Weisblat D.A."/>
            <person name="Putnam N.H."/>
            <person name="Rokhsar D.S."/>
        </authorList>
    </citation>
    <scope>NUCLEOTIDE SEQUENCE</scope>
</reference>
<reference evidence="3" key="3">
    <citation type="submission" date="2015-06" db="UniProtKB">
        <authorList>
            <consortium name="EnsemblMetazoa"/>
        </authorList>
    </citation>
    <scope>IDENTIFICATION</scope>
</reference>
<dbReference type="AlphaFoldDB" id="T1FTR3"/>
<reference evidence="4" key="1">
    <citation type="submission" date="2012-12" db="EMBL/GenBank/DDBJ databases">
        <authorList>
            <person name="Hellsten U."/>
            <person name="Grimwood J."/>
            <person name="Chapman J.A."/>
            <person name="Shapiro H."/>
            <person name="Aerts A."/>
            <person name="Otillar R.P."/>
            <person name="Terry A.Y."/>
            <person name="Boore J.L."/>
            <person name="Simakov O."/>
            <person name="Marletaz F."/>
            <person name="Cho S.-J."/>
            <person name="Edsinger-Gonzales E."/>
            <person name="Havlak P."/>
            <person name="Kuo D.-H."/>
            <person name="Larsson T."/>
            <person name="Lv J."/>
            <person name="Arendt D."/>
            <person name="Savage R."/>
            <person name="Osoegawa K."/>
            <person name="de Jong P."/>
            <person name="Lindberg D.R."/>
            <person name="Seaver E.C."/>
            <person name="Weisblat D.A."/>
            <person name="Putnam N.H."/>
            <person name="Grigoriev I.V."/>
            <person name="Rokhsar D.S."/>
        </authorList>
    </citation>
    <scope>NUCLEOTIDE SEQUENCE</scope>
</reference>
<evidence type="ECO:0000313" key="2">
    <source>
        <dbReference type="EMBL" id="ESO01718.1"/>
    </source>
</evidence>
<keyword evidence="4" id="KW-1185">Reference proteome</keyword>
<feature type="transmembrane region" description="Helical" evidence="1">
    <location>
        <begin position="94"/>
        <end position="113"/>
    </location>
</feature>
<proteinExistence type="predicted"/>
<dbReference type="InParanoid" id="T1FTR3"/>
<dbReference type="RefSeq" id="XP_009020372.1">
    <property type="nucleotide sequence ID" value="XM_009022124.1"/>
</dbReference>
<keyword evidence="1" id="KW-0472">Membrane</keyword>
<protein>
    <submittedName>
        <fullName evidence="2 3">Uncharacterized protein</fullName>
    </submittedName>
</protein>
<feature type="transmembrane region" description="Helical" evidence="1">
    <location>
        <begin position="6"/>
        <end position="25"/>
    </location>
</feature>
<dbReference type="EMBL" id="AMQM01005000">
    <property type="status" value="NOT_ANNOTATED_CDS"/>
    <property type="molecule type" value="Genomic_DNA"/>
</dbReference>
<dbReference type="Proteomes" id="UP000015101">
    <property type="component" value="Unassembled WGS sequence"/>
</dbReference>
<name>T1FTR3_HELRO</name>
<dbReference type="EnsemblMetazoa" id="HelroT192243">
    <property type="protein sequence ID" value="HelroP192243"/>
    <property type="gene ID" value="HelroG192243"/>
</dbReference>
<dbReference type="CTD" id="20212210"/>
<feature type="transmembrane region" description="Helical" evidence="1">
    <location>
        <begin position="54"/>
        <end position="82"/>
    </location>
</feature>
<dbReference type="HOGENOM" id="CLU_1961972_0_0_1"/>
<dbReference type="EMBL" id="KB096743">
    <property type="protein sequence ID" value="ESO01718.1"/>
    <property type="molecule type" value="Genomic_DNA"/>
</dbReference>
<dbReference type="GeneID" id="20212210"/>
<keyword evidence="1" id="KW-0812">Transmembrane</keyword>
<evidence type="ECO:0000313" key="3">
    <source>
        <dbReference type="EnsemblMetazoa" id="HelroP192243"/>
    </source>
</evidence>
<organism evidence="3 4">
    <name type="scientific">Helobdella robusta</name>
    <name type="common">Californian leech</name>
    <dbReference type="NCBI Taxonomy" id="6412"/>
    <lineage>
        <taxon>Eukaryota</taxon>
        <taxon>Metazoa</taxon>
        <taxon>Spiralia</taxon>
        <taxon>Lophotrochozoa</taxon>
        <taxon>Annelida</taxon>
        <taxon>Clitellata</taxon>
        <taxon>Hirudinea</taxon>
        <taxon>Rhynchobdellida</taxon>
        <taxon>Glossiphoniidae</taxon>
        <taxon>Helobdella</taxon>
    </lineage>
</organism>
<keyword evidence="1" id="KW-1133">Transmembrane helix</keyword>
<evidence type="ECO:0000313" key="4">
    <source>
        <dbReference type="Proteomes" id="UP000015101"/>
    </source>
</evidence>
<dbReference type="KEGG" id="hro:HELRODRAFT_192243"/>
<accession>T1FTR3</accession>
<gene>
    <name evidence="3" type="primary">20212210</name>
    <name evidence="2" type="ORF">HELRODRAFT_192243</name>
</gene>
<feature type="transmembrane region" description="Helical" evidence="1">
    <location>
        <begin position="32"/>
        <end position="48"/>
    </location>
</feature>
<evidence type="ECO:0000256" key="1">
    <source>
        <dbReference type="SAM" id="Phobius"/>
    </source>
</evidence>
<sequence>MDMHTFKVIMVVNVVIISYCVSAMIYPQPYPIYIMFEASLVAFIIAFLPHNRLYLIYFVTVVILLIIFATAFISSVIILIRYKIFLETDELPKFSFIFGMQLKVVIGALSYLMGFCEENSTWDNCNHI</sequence>